<dbReference type="EMBL" id="KZ613951">
    <property type="protein sequence ID" value="PMD36416.1"/>
    <property type="molecule type" value="Genomic_DNA"/>
</dbReference>
<reference evidence="2 3" key="1">
    <citation type="submission" date="2016-04" db="EMBL/GenBank/DDBJ databases">
        <title>A degradative enzymes factory behind the ericoid mycorrhizal symbiosis.</title>
        <authorList>
            <consortium name="DOE Joint Genome Institute"/>
            <person name="Martino E."/>
            <person name="Morin E."/>
            <person name="Grelet G."/>
            <person name="Kuo A."/>
            <person name="Kohler A."/>
            <person name="Daghino S."/>
            <person name="Barry K."/>
            <person name="Choi C."/>
            <person name="Cichocki N."/>
            <person name="Clum A."/>
            <person name="Copeland A."/>
            <person name="Hainaut M."/>
            <person name="Haridas S."/>
            <person name="Labutti K."/>
            <person name="Lindquist E."/>
            <person name="Lipzen A."/>
            <person name="Khouja H.-R."/>
            <person name="Murat C."/>
            <person name="Ohm R."/>
            <person name="Olson A."/>
            <person name="Spatafora J."/>
            <person name="Veneault-Fourrey C."/>
            <person name="Henrissat B."/>
            <person name="Grigoriev I."/>
            <person name="Martin F."/>
            <person name="Perotto S."/>
        </authorList>
    </citation>
    <scope>NUCLEOTIDE SEQUENCE [LARGE SCALE GENOMIC DNA]</scope>
    <source>
        <strain evidence="2 3">F</strain>
    </source>
</reference>
<protein>
    <submittedName>
        <fullName evidence="2">Uncharacterized protein</fullName>
    </submittedName>
</protein>
<evidence type="ECO:0000313" key="2">
    <source>
        <dbReference type="EMBL" id="PMD36416.1"/>
    </source>
</evidence>
<feature type="chain" id="PRO_5014370071" evidence="1">
    <location>
        <begin position="23"/>
        <end position="139"/>
    </location>
</feature>
<feature type="signal peptide" evidence="1">
    <location>
        <begin position="1"/>
        <end position="22"/>
    </location>
</feature>
<proteinExistence type="predicted"/>
<keyword evidence="1" id="KW-0732">Signal</keyword>
<evidence type="ECO:0000313" key="3">
    <source>
        <dbReference type="Proteomes" id="UP000235786"/>
    </source>
</evidence>
<dbReference type="Proteomes" id="UP000235786">
    <property type="component" value="Unassembled WGS sequence"/>
</dbReference>
<dbReference type="AlphaFoldDB" id="A0A2J6RD23"/>
<organism evidence="2 3">
    <name type="scientific">Hyaloscypha variabilis (strain UAMH 11265 / GT02V1 / F)</name>
    <name type="common">Meliniomyces variabilis</name>
    <dbReference type="NCBI Taxonomy" id="1149755"/>
    <lineage>
        <taxon>Eukaryota</taxon>
        <taxon>Fungi</taxon>
        <taxon>Dikarya</taxon>
        <taxon>Ascomycota</taxon>
        <taxon>Pezizomycotina</taxon>
        <taxon>Leotiomycetes</taxon>
        <taxon>Helotiales</taxon>
        <taxon>Hyaloscyphaceae</taxon>
        <taxon>Hyaloscypha</taxon>
        <taxon>Hyaloscypha variabilis</taxon>
    </lineage>
</organism>
<evidence type="ECO:0000256" key="1">
    <source>
        <dbReference type="SAM" id="SignalP"/>
    </source>
</evidence>
<accession>A0A2J6RD23</accession>
<name>A0A2J6RD23_HYAVF</name>
<sequence length="139" mass="15105">MKYVTELVSVILVALLANTANAAPNYPGPSTSSVVDFTLYKTPAPNQNQCYDSVDFVNVASSDLVYTGDGAGSTVCNPGDFYVAQIDSVAWDWTCQLNVYSDTDCTTFVASIVQSNDWYPCEFPGGSLIDLHSWKVFCE</sequence>
<keyword evidence="3" id="KW-1185">Reference proteome</keyword>
<gene>
    <name evidence="2" type="ORF">L207DRAFT_107053</name>
</gene>
<dbReference type="OrthoDB" id="3491096at2759"/>